<name>A0A1J8QZ57_9AGAM</name>
<evidence type="ECO:0000313" key="2">
    <source>
        <dbReference type="Proteomes" id="UP000183567"/>
    </source>
</evidence>
<organism evidence="1 2">
    <name type="scientific">Rhizopogon vesiculosus</name>
    <dbReference type="NCBI Taxonomy" id="180088"/>
    <lineage>
        <taxon>Eukaryota</taxon>
        <taxon>Fungi</taxon>
        <taxon>Dikarya</taxon>
        <taxon>Basidiomycota</taxon>
        <taxon>Agaricomycotina</taxon>
        <taxon>Agaricomycetes</taxon>
        <taxon>Agaricomycetidae</taxon>
        <taxon>Boletales</taxon>
        <taxon>Suillineae</taxon>
        <taxon>Rhizopogonaceae</taxon>
        <taxon>Rhizopogon</taxon>
    </lineage>
</organism>
<reference evidence="1 2" key="1">
    <citation type="submission" date="2016-03" db="EMBL/GenBank/DDBJ databases">
        <title>Comparative genomics of the ectomycorrhizal sister species Rhizopogon vinicolor and Rhizopogon vesiculosus (Basidiomycota: Boletales) reveals a divergence of the mating type B locus.</title>
        <authorList>
            <person name="Mujic A.B."/>
            <person name="Kuo A."/>
            <person name="Tritt A."/>
            <person name="Lipzen A."/>
            <person name="Chen C."/>
            <person name="Johnson J."/>
            <person name="Sharma A."/>
            <person name="Barry K."/>
            <person name="Grigoriev I.V."/>
            <person name="Spatafora J.W."/>
        </authorList>
    </citation>
    <scope>NUCLEOTIDE SEQUENCE [LARGE SCALE GENOMIC DNA]</scope>
    <source>
        <strain evidence="1 2">AM-OR11-056</strain>
    </source>
</reference>
<protein>
    <submittedName>
        <fullName evidence="1">Uncharacterized protein</fullName>
    </submittedName>
</protein>
<proteinExistence type="predicted"/>
<dbReference type="Proteomes" id="UP000183567">
    <property type="component" value="Unassembled WGS sequence"/>
</dbReference>
<accession>A0A1J8QZ57</accession>
<evidence type="ECO:0000313" key="1">
    <source>
        <dbReference type="EMBL" id="OJA16940.1"/>
    </source>
</evidence>
<keyword evidence="2" id="KW-1185">Reference proteome</keyword>
<gene>
    <name evidence="1" type="ORF">AZE42_14013</name>
</gene>
<comment type="caution">
    <text evidence="1">The sequence shown here is derived from an EMBL/GenBank/DDBJ whole genome shotgun (WGS) entry which is preliminary data.</text>
</comment>
<dbReference type="EMBL" id="LVVM01002249">
    <property type="protein sequence ID" value="OJA16940.1"/>
    <property type="molecule type" value="Genomic_DNA"/>
</dbReference>
<dbReference type="AlphaFoldDB" id="A0A1J8QZ57"/>
<sequence>MNHSSSSSNMSHSTRRLDIRTSATMTFHDGYFL</sequence>